<name>A0A1A7YU91_9TELE</name>
<evidence type="ECO:0000313" key="1">
    <source>
        <dbReference type="EMBL" id="SBP34162.1"/>
    </source>
</evidence>
<gene>
    <name evidence="1" type="primary">Nfu_g_1_024725</name>
</gene>
<reference evidence="1" key="2">
    <citation type="submission" date="2016-06" db="EMBL/GenBank/DDBJ databases">
        <title>The genome of a short-lived fish provides insights into sex chromosome evolution and the genetic control of aging.</title>
        <authorList>
            <person name="Reichwald K."/>
            <person name="Felder M."/>
            <person name="Petzold A."/>
            <person name="Koch P."/>
            <person name="Groth M."/>
            <person name="Platzer M."/>
        </authorList>
    </citation>
    <scope>NUCLEOTIDE SEQUENCE</scope>
    <source>
        <tissue evidence="1">Brain</tissue>
    </source>
</reference>
<protein>
    <submittedName>
        <fullName evidence="1">Uncharacterized protein</fullName>
    </submittedName>
</protein>
<dbReference type="EMBL" id="HADX01011930">
    <property type="protein sequence ID" value="SBP34162.1"/>
    <property type="molecule type" value="Transcribed_RNA"/>
</dbReference>
<reference evidence="1" key="1">
    <citation type="submission" date="2016-05" db="EMBL/GenBank/DDBJ databases">
        <authorList>
            <person name="Lavstsen T."/>
            <person name="Jespersen J.S."/>
        </authorList>
    </citation>
    <scope>NUCLEOTIDE SEQUENCE</scope>
    <source>
        <tissue evidence="1">Brain</tissue>
    </source>
</reference>
<sequence>QQHGAECPEDSRDFRSVRYTAPHNPAENPVDSFHFLGTTIALNLKWEMSISSLIIKGPAEDVLVLVADEETPNANHDNG</sequence>
<dbReference type="AlphaFoldDB" id="A0A1A7YU91"/>
<accession>A0A1A7YU91</accession>
<proteinExistence type="predicted"/>
<feature type="non-terminal residue" evidence="1">
    <location>
        <position position="1"/>
    </location>
</feature>
<organism evidence="1">
    <name type="scientific">Iconisemion striatum</name>
    <dbReference type="NCBI Taxonomy" id="60296"/>
    <lineage>
        <taxon>Eukaryota</taxon>
        <taxon>Metazoa</taxon>
        <taxon>Chordata</taxon>
        <taxon>Craniata</taxon>
        <taxon>Vertebrata</taxon>
        <taxon>Euteleostomi</taxon>
        <taxon>Actinopterygii</taxon>
        <taxon>Neopterygii</taxon>
        <taxon>Teleostei</taxon>
        <taxon>Neoteleostei</taxon>
        <taxon>Acanthomorphata</taxon>
        <taxon>Ovalentaria</taxon>
        <taxon>Atherinomorphae</taxon>
        <taxon>Cyprinodontiformes</taxon>
        <taxon>Nothobranchiidae</taxon>
        <taxon>Iconisemion</taxon>
    </lineage>
</organism>
<feature type="non-terminal residue" evidence="1">
    <location>
        <position position="79"/>
    </location>
</feature>